<dbReference type="FunFam" id="2.170.270.10:FF:000028">
    <property type="entry name" value="Histone-lysine N-methyltransferase"/>
    <property type="match status" value="1"/>
</dbReference>
<gene>
    <name evidence="12" type="ORF">SVIM_LOCUS514796</name>
</gene>
<dbReference type="SUPFAM" id="SSF82199">
    <property type="entry name" value="SET domain"/>
    <property type="match status" value="1"/>
</dbReference>
<feature type="domain" description="SET" evidence="9">
    <location>
        <begin position="96"/>
        <end position="207"/>
    </location>
</feature>
<evidence type="ECO:0000313" key="12">
    <source>
        <dbReference type="EMBL" id="VFU66328.1"/>
    </source>
</evidence>
<keyword evidence="5" id="KW-0808">Transferase</keyword>
<dbReference type="GO" id="GO:0042054">
    <property type="term" value="F:histone methyltransferase activity"/>
    <property type="evidence" value="ECO:0007669"/>
    <property type="project" value="InterPro"/>
</dbReference>
<evidence type="ECO:0000256" key="5">
    <source>
        <dbReference type="ARBA" id="ARBA00022679"/>
    </source>
</evidence>
<dbReference type="SMART" id="SM00317">
    <property type="entry name" value="SET"/>
    <property type="match status" value="1"/>
</dbReference>
<dbReference type="InterPro" id="IPR006560">
    <property type="entry name" value="AWS_dom"/>
</dbReference>
<evidence type="ECO:0000259" key="11">
    <source>
        <dbReference type="PROSITE" id="PS51215"/>
    </source>
</evidence>
<dbReference type="SMART" id="SM00508">
    <property type="entry name" value="PostSET"/>
    <property type="match status" value="1"/>
</dbReference>
<dbReference type="SMART" id="SM00570">
    <property type="entry name" value="AWS"/>
    <property type="match status" value="1"/>
</dbReference>
<dbReference type="PROSITE" id="PS50868">
    <property type="entry name" value="POST_SET"/>
    <property type="match status" value="1"/>
</dbReference>
<name>A0A6N2NLY5_SALVM</name>
<dbReference type="InterPro" id="IPR046341">
    <property type="entry name" value="SET_dom_sf"/>
</dbReference>
<evidence type="ECO:0000259" key="10">
    <source>
        <dbReference type="PROSITE" id="PS50868"/>
    </source>
</evidence>
<keyword evidence="7" id="KW-0539">Nucleus</keyword>
<sequence length="502" mass="56746">MENLWCQVGEGSSNDQWTKELPHYEHIERNDFLYRKHKKQKEEDISICECKFNGNDPDSACGERCLNLLTSTECTPGYCPCGVFCKNQRFQKCEYAKTQLFKTEGRGWGLLADEEIKAGQFIIEYCGEVISWKEAKKRSQVYENQGIKDAFIISLNSSESIDATKKGSLASQPNCETRKWTVLGEIRVGIFAKQNISIGTELAYDYNFEWYGGAKVRCLCGAVNCSGFLGAKSRGFQEDTYLWEDDDDRYSIEKVPLYDSAEDEPSSKFLKIANSDSEYDIGGKIEYSTVLNFDVGSEQPLESTVLSVQPLDSFPMEGVVMNAVKVESNEETALYSQGTPQSFAPKNAMISRIRSNSACRNYHIVSGPVPKKRSKQYSTGKLKHLIQKQVDAKHVTKLLAVKEAQEEVLTYEEMKNDAASELSLLYNEIRPVIEEHERDSQDSVPTAVAEKWIQVCCTKLKAEFDLYSSIIKNIACTPQRTLEQARPSEEPGNDNEVKYLGY</sequence>
<organism evidence="12">
    <name type="scientific">Salix viminalis</name>
    <name type="common">Common osier</name>
    <name type="synonym">Basket willow</name>
    <dbReference type="NCBI Taxonomy" id="40686"/>
    <lineage>
        <taxon>Eukaryota</taxon>
        <taxon>Viridiplantae</taxon>
        <taxon>Streptophyta</taxon>
        <taxon>Embryophyta</taxon>
        <taxon>Tracheophyta</taxon>
        <taxon>Spermatophyta</taxon>
        <taxon>Magnoliopsida</taxon>
        <taxon>eudicotyledons</taxon>
        <taxon>Gunneridae</taxon>
        <taxon>Pentapetalae</taxon>
        <taxon>rosids</taxon>
        <taxon>fabids</taxon>
        <taxon>Malpighiales</taxon>
        <taxon>Salicaceae</taxon>
        <taxon>Saliceae</taxon>
        <taxon>Salix</taxon>
    </lineage>
</organism>
<dbReference type="AlphaFoldDB" id="A0A6N2NLY5"/>
<dbReference type="Pfam" id="PF17907">
    <property type="entry name" value="AWS"/>
    <property type="match status" value="1"/>
</dbReference>
<dbReference type="PANTHER" id="PTHR22884">
    <property type="entry name" value="SET DOMAIN PROTEINS"/>
    <property type="match status" value="1"/>
</dbReference>
<feature type="domain" description="AWS" evidence="11">
    <location>
        <begin position="43"/>
        <end position="94"/>
    </location>
</feature>
<keyword evidence="3" id="KW-0158">Chromosome</keyword>
<dbReference type="Pfam" id="PF00856">
    <property type="entry name" value="SET"/>
    <property type="match status" value="1"/>
</dbReference>
<feature type="region of interest" description="Disordered" evidence="8">
    <location>
        <begin position="482"/>
        <end position="502"/>
    </location>
</feature>
<feature type="domain" description="Post-SET" evidence="10">
    <location>
        <begin position="214"/>
        <end position="230"/>
    </location>
</feature>
<evidence type="ECO:0008006" key="13">
    <source>
        <dbReference type="Google" id="ProtNLM"/>
    </source>
</evidence>
<evidence type="ECO:0000256" key="6">
    <source>
        <dbReference type="ARBA" id="ARBA00022691"/>
    </source>
</evidence>
<evidence type="ECO:0000256" key="2">
    <source>
        <dbReference type="ARBA" id="ARBA00004286"/>
    </source>
</evidence>
<dbReference type="EMBL" id="CAADRP010002351">
    <property type="protein sequence ID" value="VFU66328.1"/>
    <property type="molecule type" value="Genomic_DNA"/>
</dbReference>
<evidence type="ECO:0000259" key="9">
    <source>
        <dbReference type="PROSITE" id="PS50280"/>
    </source>
</evidence>
<evidence type="ECO:0000256" key="1">
    <source>
        <dbReference type="ARBA" id="ARBA00004123"/>
    </source>
</evidence>
<dbReference type="PROSITE" id="PS51215">
    <property type="entry name" value="AWS"/>
    <property type="match status" value="1"/>
</dbReference>
<dbReference type="InterPro" id="IPR050777">
    <property type="entry name" value="SET2_Histone-Lys_MeTrsfase"/>
</dbReference>
<dbReference type="PROSITE" id="PS50280">
    <property type="entry name" value="SET"/>
    <property type="match status" value="1"/>
</dbReference>
<comment type="subcellular location">
    <subcellularLocation>
        <location evidence="2">Chromosome</location>
    </subcellularLocation>
    <subcellularLocation>
        <location evidence="1">Nucleus</location>
    </subcellularLocation>
</comment>
<dbReference type="Gene3D" id="2.170.270.10">
    <property type="entry name" value="SET domain"/>
    <property type="match status" value="1"/>
</dbReference>
<evidence type="ECO:0000256" key="7">
    <source>
        <dbReference type="ARBA" id="ARBA00023242"/>
    </source>
</evidence>
<dbReference type="GO" id="GO:0032259">
    <property type="term" value="P:methylation"/>
    <property type="evidence" value="ECO:0007669"/>
    <property type="project" value="UniProtKB-KW"/>
</dbReference>
<evidence type="ECO:0000256" key="8">
    <source>
        <dbReference type="SAM" id="MobiDB-lite"/>
    </source>
</evidence>
<protein>
    <recommendedName>
        <fullName evidence="13">Histone-lysine N-methyltransferase ASHH1</fullName>
    </recommendedName>
</protein>
<keyword evidence="4" id="KW-0489">Methyltransferase</keyword>
<dbReference type="GO" id="GO:0005634">
    <property type="term" value="C:nucleus"/>
    <property type="evidence" value="ECO:0007669"/>
    <property type="project" value="UniProtKB-SubCell"/>
</dbReference>
<reference evidence="12" key="1">
    <citation type="submission" date="2019-03" db="EMBL/GenBank/DDBJ databases">
        <authorList>
            <person name="Mank J."/>
            <person name="Almeida P."/>
        </authorList>
    </citation>
    <scope>NUCLEOTIDE SEQUENCE</scope>
    <source>
        <strain evidence="12">78183</strain>
    </source>
</reference>
<dbReference type="GO" id="GO:0005694">
    <property type="term" value="C:chromosome"/>
    <property type="evidence" value="ECO:0007669"/>
    <property type="project" value="UniProtKB-SubCell"/>
</dbReference>
<evidence type="ECO:0000256" key="3">
    <source>
        <dbReference type="ARBA" id="ARBA00022454"/>
    </source>
</evidence>
<proteinExistence type="predicted"/>
<accession>A0A6N2NLY5</accession>
<evidence type="ECO:0000256" key="4">
    <source>
        <dbReference type="ARBA" id="ARBA00022603"/>
    </source>
</evidence>
<keyword evidence="6" id="KW-0949">S-adenosyl-L-methionine</keyword>
<dbReference type="InterPro" id="IPR003616">
    <property type="entry name" value="Post-SET_dom"/>
</dbReference>
<dbReference type="InterPro" id="IPR001214">
    <property type="entry name" value="SET_dom"/>
</dbReference>